<evidence type="ECO:0000256" key="6">
    <source>
        <dbReference type="ARBA" id="ARBA00023136"/>
    </source>
</evidence>
<evidence type="ECO:0000256" key="1">
    <source>
        <dbReference type="ARBA" id="ARBA00004167"/>
    </source>
</evidence>
<dbReference type="PANTHER" id="PTHR21461:SF40">
    <property type="entry name" value="GLYCOSYLTRANSFERASE FAMILY 92 PROTEIN"/>
    <property type="match status" value="1"/>
</dbReference>
<proteinExistence type="predicted"/>
<comment type="subcellular location">
    <subcellularLocation>
        <location evidence="1">Membrane</location>
        <topology evidence="1">Single-pass membrane protein</topology>
    </subcellularLocation>
</comment>
<reference evidence="7" key="1">
    <citation type="journal article" date="2019" name="MBio">
        <title>Virus Genomes from Deep Sea Sediments Expand the Ocean Megavirome and Support Independent Origins of Viral Gigantism.</title>
        <authorList>
            <person name="Backstrom D."/>
            <person name="Yutin N."/>
            <person name="Jorgensen S.L."/>
            <person name="Dharamshi J."/>
            <person name="Homa F."/>
            <person name="Zaremba-Niedwiedzka K."/>
            <person name="Spang A."/>
            <person name="Wolf Y.I."/>
            <person name="Koonin E.V."/>
            <person name="Ettema T.J."/>
        </authorList>
    </citation>
    <scope>NUCLEOTIDE SEQUENCE</scope>
</reference>
<dbReference type="GO" id="GO:0016757">
    <property type="term" value="F:glycosyltransferase activity"/>
    <property type="evidence" value="ECO:0007669"/>
    <property type="project" value="UniProtKB-KW"/>
</dbReference>
<dbReference type="Pfam" id="PF01697">
    <property type="entry name" value="Glyco_transf_92"/>
    <property type="match status" value="1"/>
</dbReference>
<dbReference type="InterPro" id="IPR008166">
    <property type="entry name" value="Glyco_transf_92"/>
</dbReference>
<gene>
    <name evidence="7" type="ORF">LCMiAC02_01780</name>
</gene>
<name>A0A481Z212_9VIRU</name>
<dbReference type="PANTHER" id="PTHR21461">
    <property type="entry name" value="GLYCOSYLTRANSFERASE FAMILY 92 PROTEIN"/>
    <property type="match status" value="1"/>
</dbReference>
<protein>
    <submittedName>
        <fullName evidence="7">Glycosyltransferase family 92</fullName>
    </submittedName>
</protein>
<keyword evidence="6" id="KW-0472">Membrane</keyword>
<keyword evidence="3 7" id="KW-0808">Transferase</keyword>
<organism evidence="7">
    <name type="scientific">Mimivirus LCMiAC02</name>
    <dbReference type="NCBI Taxonomy" id="2506609"/>
    <lineage>
        <taxon>Viruses</taxon>
        <taxon>Varidnaviria</taxon>
        <taxon>Bamfordvirae</taxon>
        <taxon>Nucleocytoviricota</taxon>
        <taxon>Megaviricetes</taxon>
        <taxon>Imitervirales</taxon>
        <taxon>Mimiviridae</taxon>
        <taxon>Klosneuvirinae</taxon>
    </lineage>
</organism>
<accession>A0A481Z212</accession>
<evidence type="ECO:0000256" key="4">
    <source>
        <dbReference type="ARBA" id="ARBA00022692"/>
    </source>
</evidence>
<evidence type="ECO:0000313" key="7">
    <source>
        <dbReference type="EMBL" id="QBK89085.1"/>
    </source>
</evidence>
<evidence type="ECO:0000256" key="5">
    <source>
        <dbReference type="ARBA" id="ARBA00022989"/>
    </source>
</evidence>
<keyword evidence="2" id="KW-0328">Glycosyltransferase</keyword>
<sequence length="389" mass="45850">MNNTNKDILNYSDIHSFKLSKDRFLFFDIFHKNNEVILICPLYNISSIPNINKIQIRYNNNILKIKKKIYDKTYGPIANNKKYGPIDNSKRYGPIAILIFNFASNDSCKLPRQALCRGTFRFSERAGIQSLRDLPLSITLPSASCNEFEVIYKNITKKYTLHHASNSGPSKTKVLTLTTLFKYDYKLINIFYDYYKKQGVEYFYLYYNGKLTDDIINLCNKPDIKLIEWDFKYWNTDCKIAYKHHAQLGQIHHATYKYGKNETEYMIFNDLDEYMYVPNKTLINLVSDKEYDTYGFCNYWSNTLDNKIPDVFPNKFKIGNKIKFGVRSKCIHKLDSIVAVGIHFIKCYSVSNPKKDCKYMLFHFCKWGKRFKGGRSQTNFKTNKIFEII</sequence>
<keyword evidence="4" id="KW-0812">Transmembrane</keyword>
<evidence type="ECO:0000256" key="2">
    <source>
        <dbReference type="ARBA" id="ARBA00022676"/>
    </source>
</evidence>
<evidence type="ECO:0000256" key="3">
    <source>
        <dbReference type="ARBA" id="ARBA00022679"/>
    </source>
</evidence>
<dbReference type="EMBL" id="MK500407">
    <property type="protein sequence ID" value="QBK89085.1"/>
    <property type="molecule type" value="Genomic_DNA"/>
</dbReference>
<dbReference type="GO" id="GO:0016020">
    <property type="term" value="C:membrane"/>
    <property type="evidence" value="ECO:0007669"/>
    <property type="project" value="UniProtKB-SubCell"/>
</dbReference>
<keyword evidence="5" id="KW-1133">Transmembrane helix</keyword>